<evidence type="ECO:0000256" key="1">
    <source>
        <dbReference type="SAM" id="MobiDB-lite"/>
    </source>
</evidence>
<keyword evidence="3" id="KW-1185">Reference proteome</keyword>
<evidence type="ECO:0000313" key="3">
    <source>
        <dbReference type="Proteomes" id="UP000696280"/>
    </source>
</evidence>
<name>A0A9N9Q0R3_9HELO</name>
<reference evidence="2" key="1">
    <citation type="submission" date="2021-07" db="EMBL/GenBank/DDBJ databases">
        <authorList>
            <person name="Durling M."/>
        </authorList>
    </citation>
    <scope>NUCLEOTIDE SEQUENCE</scope>
</reference>
<dbReference type="Proteomes" id="UP000696280">
    <property type="component" value="Unassembled WGS sequence"/>
</dbReference>
<feature type="compositionally biased region" description="Basic and acidic residues" evidence="1">
    <location>
        <begin position="73"/>
        <end position="84"/>
    </location>
</feature>
<feature type="compositionally biased region" description="Gly residues" evidence="1">
    <location>
        <begin position="88"/>
        <end position="98"/>
    </location>
</feature>
<comment type="caution">
    <text evidence="2">The sequence shown here is derived from an EMBL/GenBank/DDBJ whole genome shotgun (WGS) entry which is preliminary data.</text>
</comment>
<feature type="region of interest" description="Disordered" evidence="1">
    <location>
        <begin position="69"/>
        <end position="124"/>
    </location>
</feature>
<protein>
    <submittedName>
        <fullName evidence="2">Uncharacterized protein</fullName>
    </submittedName>
</protein>
<sequence length="139" mass="15364">MHRDVCFCFWVVSARQRRHPSFCSEGQHRSNGRFFALLCFALAEPPSEAAAAAEAAMLWVPHRMHRSMQSAAKEAKERRGEERSNGLGWAGAFGGLGPSEGWDGYPALRRPQPSPGSAKESIAKKYGHGTEIMFASYHT</sequence>
<dbReference type="AlphaFoldDB" id="A0A9N9Q0R3"/>
<proteinExistence type="predicted"/>
<accession>A0A9N9Q0R3</accession>
<dbReference type="EMBL" id="CAJVRL010000130">
    <property type="protein sequence ID" value="CAG8962408.1"/>
    <property type="molecule type" value="Genomic_DNA"/>
</dbReference>
<gene>
    <name evidence="2" type="ORF">HYFRA_00013643</name>
</gene>
<organism evidence="2 3">
    <name type="scientific">Hymenoscyphus fraxineus</name>
    <dbReference type="NCBI Taxonomy" id="746836"/>
    <lineage>
        <taxon>Eukaryota</taxon>
        <taxon>Fungi</taxon>
        <taxon>Dikarya</taxon>
        <taxon>Ascomycota</taxon>
        <taxon>Pezizomycotina</taxon>
        <taxon>Leotiomycetes</taxon>
        <taxon>Helotiales</taxon>
        <taxon>Helotiaceae</taxon>
        <taxon>Hymenoscyphus</taxon>
    </lineage>
</organism>
<evidence type="ECO:0000313" key="2">
    <source>
        <dbReference type="EMBL" id="CAG8962408.1"/>
    </source>
</evidence>